<name>A0ABD0YYA2_9HEMI</name>
<gene>
    <name evidence="3" type="ORF">AAG570_000856</name>
</gene>
<evidence type="ECO:0000256" key="1">
    <source>
        <dbReference type="SAM" id="MobiDB-lite"/>
    </source>
</evidence>
<dbReference type="SUPFAM" id="SSF50729">
    <property type="entry name" value="PH domain-like"/>
    <property type="match status" value="1"/>
</dbReference>
<reference evidence="3 4" key="1">
    <citation type="submission" date="2024-07" db="EMBL/GenBank/DDBJ databases">
        <title>Chromosome-level genome assembly of the water stick insect Ranatra chinensis (Heteroptera: Nepidae).</title>
        <authorList>
            <person name="Liu X."/>
        </authorList>
    </citation>
    <scope>NUCLEOTIDE SEQUENCE [LARGE SCALE GENOMIC DNA]</scope>
    <source>
        <strain evidence="3">Cailab_2021Rc</strain>
        <tissue evidence="3">Muscle</tissue>
    </source>
</reference>
<dbReference type="InterPro" id="IPR006020">
    <property type="entry name" value="PTB/PI_dom"/>
</dbReference>
<dbReference type="PROSITE" id="PS01179">
    <property type="entry name" value="PID"/>
    <property type="match status" value="1"/>
</dbReference>
<dbReference type="AlphaFoldDB" id="A0ABD0YYA2"/>
<dbReference type="Proteomes" id="UP001558652">
    <property type="component" value="Unassembled WGS sequence"/>
</dbReference>
<dbReference type="InterPro" id="IPR051133">
    <property type="entry name" value="Adapter_Engulfment-Domain"/>
</dbReference>
<feature type="domain" description="PID" evidence="2">
    <location>
        <begin position="1"/>
        <end position="81"/>
    </location>
</feature>
<feature type="region of interest" description="Disordered" evidence="1">
    <location>
        <begin position="129"/>
        <end position="188"/>
    </location>
</feature>
<feature type="non-terminal residue" evidence="3">
    <location>
        <position position="1"/>
    </location>
</feature>
<dbReference type="Pfam" id="PF00640">
    <property type="entry name" value="PID"/>
    <property type="match status" value="1"/>
</dbReference>
<evidence type="ECO:0000313" key="3">
    <source>
        <dbReference type="EMBL" id="KAL1140928.1"/>
    </source>
</evidence>
<proteinExistence type="predicted"/>
<evidence type="ECO:0000259" key="2">
    <source>
        <dbReference type="PROSITE" id="PS01179"/>
    </source>
</evidence>
<organism evidence="3 4">
    <name type="scientific">Ranatra chinensis</name>
    <dbReference type="NCBI Taxonomy" id="642074"/>
    <lineage>
        <taxon>Eukaryota</taxon>
        <taxon>Metazoa</taxon>
        <taxon>Ecdysozoa</taxon>
        <taxon>Arthropoda</taxon>
        <taxon>Hexapoda</taxon>
        <taxon>Insecta</taxon>
        <taxon>Pterygota</taxon>
        <taxon>Neoptera</taxon>
        <taxon>Paraneoptera</taxon>
        <taxon>Hemiptera</taxon>
        <taxon>Heteroptera</taxon>
        <taxon>Panheteroptera</taxon>
        <taxon>Nepomorpha</taxon>
        <taxon>Nepidae</taxon>
        <taxon>Ranatrinae</taxon>
        <taxon>Ranatra</taxon>
    </lineage>
</organism>
<sequence>QRIIHQYPLHRISYCADDKGEKKFFSFIAKDCPDSERHMCFVFVSDKLAEEITLTIGQAFDLAYKRFLETSGKDLEVQKRVILLQQRVKNLEHENTALRQRLSDVINGQANDLEGYMRRNKIMDMLVVTPPPQSEQSPDELVSPPGLLLNLNSSSLSSSSSSSSGTSSVSPAPLPTIPPRAFEKNNDLESVPAVGTKLEGLLLEEMDEEDFNPRAYESAGNTLPTVPRARPLNNNGLALGASSLTNHNNSQLVAGLAPPRQQPSHLDPFGMADFSSITPSQVELENAIGVLDKRILEMKVQ</sequence>
<evidence type="ECO:0000313" key="4">
    <source>
        <dbReference type="Proteomes" id="UP001558652"/>
    </source>
</evidence>
<dbReference type="EMBL" id="JBFDAA010000001">
    <property type="protein sequence ID" value="KAL1140928.1"/>
    <property type="molecule type" value="Genomic_DNA"/>
</dbReference>
<keyword evidence="4" id="KW-1185">Reference proteome</keyword>
<dbReference type="PANTHER" id="PTHR11232:SF77">
    <property type="entry name" value="GULP PTB DOMAIN CONTAINING ENGULFMENT ADAPTOR 1"/>
    <property type="match status" value="1"/>
</dbReference>
<dbReference type="Gene3D" id="2.30.29.30">
    <property type="entry name" value="Pleckstrin-homology domain (PH domain)/Phosphotyrosine-binding domain (PTB)"/>
    <property type="match status" value="1"/>
</dbReference>
<accession>A0ABD0YYA2</accession>
<feature type="compositionally biased region" description="Low complexity" evidence="1">
    <location>
        <begin position="141"/>
        <end position="170"/>
    </location>
</feature>
<protein>
    <recommendedName>
        <fullName evidence="2">PID domain-containing protein</fullName>
    </recommendedName>
</protein>
<dbReference type="PANTHER" id="PTHR11232">
    <property type="entry name" value="PHOSPHOTYROSINE INTERACTION DOMAIN-CONTAINING FAMILY MEMBER"/>
    <property type="match status" value="1"/>
</dbReference>
<comment type="caution">
    <text evidence="3">The sequence shown here is derived from an EMBL/GenBank/DDBJ whole genome shotgun (WGS) entry which is preliminary data.</text>
</comment>
<dbReference type="InterPro" id="IPR011993">
    <property type="entry name" value="PH-like_dom_sf"/>
</dbReference>